<sequence>MKSSVFIQISLGFTLTIVITVVAYIIVIHKTPNESESEAAEQSDSSFVRSFSDPVWGYRCVDNRCVKTAVETGLEEVWGLQVCRLNCSEPFGTVWPKPSGSARVGNGLVAIDGRSVEFKLSGTLTGYWDICAERFRGQLANKVAGEEANSGGYRMVVELVVKDDSLVLNHGTVERYRLLVGQPVHDQVIVTIEAENYFGARHGLETLAQLIVFDDLSGDLLLMVGAEIQDAPAFPHRGLSLDTVRHYVDVESIKRAIDALAMVKMNVFHWHITDSQSWPLVIKSHPILHTFGAYSRKQIYTAKDVEDIVQYALVRGVRIIPELDAPGHIGEGWEKTGLVSCFNYQPWVQYCEEPPCGQFDPTKEQVYEVLEDVYREMNAMFAHSDLFHMGGDEVKISCWNTSTDIQQWMLNQGWGLEEADFLKLWNHFQTNALERLDKSLQDNRPIILWTSRLTDEPYVDQYLDSDRYIIQAWTTADDPMIPKLLQKRFRLIISNYDVLYLDCGFPGWVQGGLNWCAPYSGWQDIYDNDFFALDPQLSANILGSEAALWTEQADRHTLDSRLWPRLSALAERLWTNPVERWQSAESRMLIHRERLVENGVGADSLQPTWCLQNEGVCPIGRS</sequence>
<organism evidence="12">
    <name type="scientific">Culex pipiens</name>
    <name type="common">House mosquito</name>
    <dbReference type="NCBI Taxonomy" id="7175"/>
    <lineage>
        <taxon>Eukaryota</taxon>
        <taxon>Metazoa</taxon>
        <taxon>Ecdysozoa</taxon>
        <taxon>Arthropoda</taxon>
        <taxon>Hexapoda</taxon>
        <taxon>Insecta</taxon>
        <taxon>Pterygota</taxon>
        <taxon>Neoptera</taxon>
        <taxon>Endopterygota</taxon>
        <taxon>Diptera</taxon>
        <taxon>Nematocera</taxon>
        <taxon>Culicoidea</taxon>
        <taxon>Culicidae</taxon>
        <taxon>Culicinae</taxon>
        <taxon>Culicini</taxon>
        <taxon>Culex</taxon>
        <taxon>Culex</taxon>
    </lineage>
</organism>
<dbReference type="Gene3D" id="3.30.379.10">
    <property type="entry name" value="Chitobiase/beta-hexosaminidase domain 2-like"/>
    <property type="match status" value="1"/>
</dbReference>
<dbReference type="SUPFAM" id="SSF55545">
    <property type="entry name" value="beta-N-acetylhexosaminidase-like domain"/>
    <property type="match status" value="1"/>
</dbReference>
<keyword evidence="5" id="KW-0378">Hydrolase</keyword>
<feature type="domain" description="Beta-hexosaminidase eukaryotic type N-terminal" evidence="11">
    <location>
        <begin position="157"/>
        <end position="210"/>
    </location>
</feature>
<evidence type="ECO:0000256" key="1">
    <source>
        <dbReference type="ARBA" id="ARBA00001231"/>
    </source>
</evidence>
<dbReference type="InterPro" id="IPR015883">
    <property type="entry name" value="Glyco_hydro_20_cat"/>
</dbReference>
<dbReference type="AlphaFoldDB" id="A0A8D8B1T1"/>
<dbReference type="GO" id="GO:0005886">
    <property type="term" value="C:plasma membrane"/>
    <property type="evidence" value="ECO:0007669"/>
    <property type="project" value="TreeGrafter"/>
</dbReference>
<accession>A0A8D8B1T1</accession>
<dbReference type="InterPro" id="IPR025705">
    <property type="entry name" value="Beta_hexosaminidase_sua/sub"/>
</dbReference>
<evidence type="ECO:0000256" key="7">
    <source>
        <dbReference type="ARBA" id="ARBA00023295"/>
    </source>
</evidence>
<feature type="active site" description="Proton donor" evidence="8">
    <location>
        <position position="393"/>
    </location>
</feature>
<dbReference type="Gene3D" id="3.20.20.80">
    <property type="entry name" value="Glycosidases"/>
    <property type="match status" value="1"/>
</dbReference>
<dbReference type="GO" id="GO:0016231">
    <property type="term" value="F:beta-N-acetylglucosaminidase activity"/>
    <property type="evidence" value="ECO:0007669"/>
    <property type="project" value="TreeGrafter"/>
</dbReference>
<dbReference type="InterPro" id="IPR029018">
    <property type="entry name" value="Hex-like_dom2"/>
</dbReference>
<dbReference type="SUPFAM" id="SSF51445">
    <property type="entry name" value="(Trans)glycosidases"/>
    <property type="match status" value="1"/>
</dbReference>
<keyword evidence="9" id="KW-0472">Membrane</keyword>
<feature type="domain" description="Glycoside hydrolase family 20 catalytic" evidence="10">
    <location>
        <begin position="234"/>
        <end position="576"/>
    </location>
</feature>
<dbReference type="GO" id="GO:0030203">
    <property type="term" value="P:glycosaminoglycan metabolic process"/>
    <property type="evidence" value="ECO:0007669"/>
    <property type="project" value="TreeGrafter"/>
</dbReference>
<name>A0A8D8B1T1_CULPI</name>
<dbReference type="FunFam" id="3.20.20.80:FF:000063">
    <property type="entry name" value="Beta-hexosaminidase"/>
    <property type="match status" value="1"/>
</dbReference>
<dbReference type="InterPro" id="IPR017853">
    <property type="entry name" value="GH"/>
</dbReference>
<evidence type="ECO:0000259" key="11">
    <source>
        <dbReference type="Pfam" id="PF14845"/>
    </source>
</evidence>
<dbReference type="EC" id="3.2.1.52" evidence="3"/>
<reference evidence="12" key="1">
    <citation type="submission" date="2021-05" db="EMBL/GenBank/DDBJ databases">
        <authorList>
            <person name="Alioto T."/>
            <person name="Alioto T."/>
            <person name="Gomez Garrido J."/>
        </authorList>
    </citation>
    <scope>NUCLEOTIDE SEQUENCE</scope>
</reference>
<dbReference type="EMBL" id="HBUE01054010">
    <property type="protein sequence ID" value="CAG6465640.1"/>
    <property type="molecule type" value="Transcribed_RNA"/>
</dbReference>
<evidence type="ECO:0000256" key="5">
    <source>
        <dbReference type="ARBA" id="ARBA00022801"/>
    </source>
</evidence>
<dbReference type="Pfam" id="PF14845">
    <property type="entry name" value="Glycohydro_20b2"/>
    <property type="match status" value="1"/>
</dbReference>
<evidence type="ECO:0000256" key="4">
    <source>
        <dbReference type="ARBA" id="ARBA00022729"/>
    </source>
</evidence>
<dbReference type="Pfam" id="PF00728">
    <property type="entry name" value="Glyco_hydro_20"/>
    <property type="match status" value="1"/>
</dbReference>
<comment type="similarity">
    <text evidence="2">Belongs to the glycosyl hydrolase 20 family.</text>
</comment>
<keyword evidence="4" id="KW-0732">Signal</keyword>
<dbReference type="PANTHER" id="PTHR22600:SF26">
    <property type="entry name" value="BETA-N-ACETYLHEXOSAMINIDASE"/>
    <property type="match status" value="1"/>
</dbReference>
<dbReference type="PRINTS" id="PR00738">
    <property type="entry name" value="GLHYDRLASE20"/>
</dbReference>
<dbReference type="GO" id="GO:0005975">
    <property type="term" value="P:carbohydrate metabolic process"/>
    <property type="evidence" value="ECO:0007669"/>
    <property type="project" value="InterPro"/>
</dbReference>
<keyword evidence="9" id="KW-0812">Transmembrane</keyword>
<dbReference type="PANTHER" id="PTHR22600">
    <property type="entry name" value="BETA-HEXOSAMINIDASE"/>
    <property type="match status" value="1"/>
</dbReference>
<feature type="transmembrane region" description="Helical" evidence="9">
    <location>
        <begin position="6"/>
        <end position="27"/>
    </location>
</feature>
<protein>
    <recommendedName>
        <fullName evidence="3">beta-N-acetylhexosaminidase</fullName>
        <ecNumber evidence="3">3.2.1.52</ecNumber>
    </recommendedName>
</protein>
<dbReference type="InterPro" id="IPR029019">
    <property type="entry name" value="HEX_eukaryotic_N"/>
</dbReference>
<evidence type="ECO:0000256" key="6">
    <source>
        <dbReference type="ARBA" id="ARBA00023180"/>
    </source>
</evidence>
<dbReference type="CDD" id="cd06562">
    <property type="entry name" value="GH20_HexA_HexB-like"/>
    <property type="match status" value="1"/>
</dbReference>
<keyword evidence="9" id="KW-1133">Transmembrane helix</keyword>
<evidence type="ECO:0000256" key="8">
    <source>
        <dbReference type="PIRSR" id="PIRSR625705-1"/>
    </source>
</evidence>
<evidence type="ECO:0000259" key="10">
    <source>
        <dbReference type="Pfam" id="PF00728"/>
    </source>
</evidence>
<evidence type="ECO:0000256" key="3">
    <source>
        <dbReference type="ARBA" id="ARBA00012663"/>
    </source>
</evidence>
<proteinExistence type="inferred from homology"/>
<keyword evidence="7" id="KW-0326">Glycosidase</keyword>
<evidence type="ECO:0000313" key="12">
    <source>
        <dbReference type="EMBL" id="CAG6465640.1"/>
    </source>
</evidence>
<keyword evidence="6" id="KW-0325">Glycoprotein</keyword>
<evidence type="ECO:0000256" key="9">
    <source>
        <dbReference type="SAM" id="Phobius"/>
    </source>
</evidence>
<comment type="catalytic activity">
    <reaction evidence="1">
        <text>Hydrolysis of terminal non-reducing N-acetyl-D-hexosamine residues in N-acetyl-beta-D-hexosaminides.</text>
        <dbReference type="EC" id="3.2.1.52"/>
    </reaction>
</comment>
<evidence type="ECO:0000256" key="2">
    <source>
        <dbReference type="ARBA" id="ARBA00006285"/>
    </source>
</evidence>